<feature type="compositionally biased region" description="Low complexity" evidence="1">
    <location>
        <begin position="36"/>
        <end position="46"/>
    </location>
</feature>
<sequence length="370" mass="42291">MSDSEDEDEHIRRAVQRGRVVPDDDDDDDDDEESAMDMANDAAVAVADDETDEQGDNEQAPSLEKFPWQKKMDEFVAPDVEDDRTIYWIYSIAGDVGKTTYGKTLLDEQGALVISPDSPKDVKHLICETVKKAKPNYELAEATLATLPDGVDDWTMKAHLERADVDVGLMRFYHNPIIIVDLSRTESRMMDNIKLYTTLENISGSFHSTKYEGGTVSWWKPPKLIVFANNPPNIQMLSPDRFQVYIIDSDSLDLRKDAVVDKELTEYAAELKRQQAARMEEIEAAEAGRDPRDETQEIFELVYEMVTDAKAERSATMHFHLKRAGYRETQKKMNEWIREFFADEIAAGDVKETRPQNVHCWKGLARRVTE</sequence>
<protein>
    <submittedName>
        <fullName evidence="2">Uncharacterized protein</fullName>
    </submittedName>
</protein>
<dbReference type="EMBL" id="HBKO01000791">
    <property type="protein sequence ID" value="CAE2195053.1"/>
    <property type="molecule type" value="Transcribed_RNA"/>
</dbReference>
<name>A0A7S4M155_9EUKA</name>
<evidence type="ECO:0000256" key="1">
    <source>
        <dbReference type="SAM" id="MobiDB-lite"/>
    </source>
</evidence>
<feature type="compositionally biased region" description="Acidic residues" evidence="1">
    <location>
        <begin position="47"/>
        <end position="56"/>
    </location>
</feature>
<organism evidence="2">
    <name type="scientific">Prymnesium polylepis</name>
    <dbReference type="NCBI Taxonomy" id="72548"/>
    <lineage>
        <taxon>Eukaryota</taxon>
        <taxon>Haptista</taxon>
        <taxon>Haptophyta</taxon>
        <taxon>Prymnesiophyceae</taxon>
        <taxon>Prymnesiales</taxon>
        <taxon>Prymnesiaceae</taxon>
        <taxon>Prymnesium</taxon>
    </lineage>
</organism>
<dbReference type="AlphaFoldDB" id="A0A7S4M155"/>
<evidence type="ECO:0000313" key="2">
    <source>
        <dbReference type="EMBL" id="CAE2195053.1"/>
    </source>
</evidence>
<gene>
    <name evidence="2" type="ORF">CPOL0286_LOCUS406</name>
</gene>
<feature type="compositionally biased region" description="Acidic residues" evidence="1">
    <location>
        <begin position="23"/>
        <end position="35"/>
    </location>
</feature>
<accession>A0A7S4M155</accession>
<proteinExistence type="predicted"/>
<reference evidence="2" key="1">
    <citation type="submission" date="2021-01" db="EMBL/GenBank/DDBJ databases">
        <authorList>
            <person name="Corre E."/>
            <person name="Pelletier E."/>
            <person name="Niang G."/>
            <person name="Scheremetjew M."/>
            <person name="Finn R."/>
            <person name="Kale V."/>
            <person name="Holt S."/>
            <person name="Cochrane G."/>
            <person name="Meng A."/>
            <person name="Brown T."/>
            <person name="Cohen L."/>
        </authorList>
    </citation>
    <scope>NUCLEOTIDE SEQUENCE</scope>
    <source>
        <strain evidence="2">UIO037</strain>
    </source>
</reference>
<feature type="region of interest" description="Disordered" evidence="1">
    <location>
        <begin position="1"/>
        <end position="61"/>
    </location>
</feature>